<keyword evidence="3" id="KW-0560">Oxidoreductase</keyword>
<dbReference type="PANTHER" id="PTHR11709:SF488">
    <property type="entry name" value="LACCASE-RELATED"/>
    <property type="match status" value="1"/>
</dbReference>
<accession>A0A0U5FP30</accession>
<dbReference type="EMBL" id="CDMC01000001">
    <property type="protein sequence ID" value="CEL00934.1"/>
    <property type="molecule type" value="Genomic_DNA"/>
</dbReference>
<dbReference type="GO" id="GO:0005507">
    <property type="term" value="F:copper ion binding"/>
    <property type="evidence" value="ECO:0007669"/>
    <property type="project" value="InterPro"/>
</dbReference>
<keyword evidence="4" id="KW-0325">Glycoprotein</keyword>
<feature type="domain" description="Plastocyanin-like" evidence="5">
    <location>
        <begin position="126"/>
        <end position="240"/>
    </location>
</feature>
<evidence type="ECO:0000259" key="5">
    <source>
        <dbReference type="Pfam" id="PF07731"/>
    </source>
</evidence>
<dbReference type="AlphaFoldDB" id="A0A0U5FP30"/>
<evidence type="ECO:0000313" key="6">
    <source>
        <dbReference type="EMBL" id="CEL00934.1"/>
    </source>
</evidence>
<organism evidence="6 7">
    <name type="scientific">Aspergillus calidoustus</name>
    <dbReference type="NCBI Taxonomy" id="454130"/>
    <lineage>
        <taxon>Eukaryota</taxon>
        <taxon>Fungi</taxon>
        <taxon>Dikarya</taxon>
        <taxon>Ascomycota</taxon>
        <taxon>Pezizomycotina</taxon>
        <taxon>Eurotiomycetes</taxon>
        <taxon>Eurotiomycetidae</taxon>
        <taxon>Eurotiales</taxon>
        <taxon>Aspergillaceae</taxon>
        <taxon>Aspergillus</taxon>
        <taxon>Aspergillus subgen. Nidulantes</taxon>
    </lineage>
</organism>
<dbReference type="Gene3D" id="2.60.40.420">
    <property type="entry name" value="Cupredoxins - blue copper proteins"/>
    <property type="match status" value="1"/>
</dbReference>
<evidence type="ECO:0000256" key="1">
    <source>
        <dbReference type="ARBA" id="ARBA00010609"/>
    </source>
</evidence>
<protein>
    <recommendedName>
        <fullName evidence="5">Plastocyanin-like domain-containing protein</fullName>
    </recommendedName>
</protein>
<sequence length="288" mass="31469">MIELDQSPGNYYLRFATYPNGDMQQVLEGQAIVSYDTTGNDTQDISVDPMSVWMLTNGSATQGANELVESRLAPFEGNRPPTTAADVTRFFNINQTDIVTWVVDQYPYAEPTIPIIYGNMSDGWNANTTLHSPTNSTVDIVMNVANGSLDTMGHPMHLHGHKFWVLGSGSGSFPYQSVAEAPPSLINLDNPPYRDTANLPPSGWLAIRYITDNPGAWILHCHIQWHIVSGMAVVLVEGEDQLDALIRQGNSPDPTTPLKSGTAPSYIFNFSRSLIALGTMLNALVAFP</sequence>
<dbReference type="Proteomes" id="UP000054771">
    <property type="component" value="Unassembled WGS sequence"/>
</dbReference>
<dbReference type="InterPro" id="IPR008972">
    <property type="entry name" value="Cupredoxin"/>
</dbReference>
<dbReference type="PROSITE" id="PS00080">
    <property type="entry name" value="MULTICOPPER_OXIDASE2"/>
    <property type="match status" value="1"/>
</dbReference>
<comment type="similarity">
    <text evidence="1">Belongs to the multicopper oxidase family.</text>
</comment>
<dbReference type="PROSITE" id="PS00079">
    <property type="entry name" value="MULTICOPPER_OXIDASE1"/>
    <property type="match status" value="1"/>
</dbReference>
<keyword evidence="2" id="KW-0479">Metal-binding</keyword>
<dbReference type="STRING" id="454130.A0A0U5FP30"/>
<evidence type="ECO:0000313" key="7">
    <source>
        <dbReference type="Proteomes" id="UP000054771"/>
    </source>
</evidence>
<dbReference type="InterPro" id="IPR033138">
    <property type="entry name" value="Cu_oxidase_CS"/>
</dbReference>
<gene>
    <name evidence="6" type="ORF">ASPCAL00526</name>
</gene>
<evidence type="ECO:0000256" key="2">
    <source>
        <dbReference type="ARBA" id="ARBA00022723"/>
    </source>
</evidence>
<dbReference type="InterPro" id="IPR045087">
    <property type="entry name" value="Cu-oxidase_fam"/>
</dbReference>
<evidence type="ECO:0000256" key="4">
    <source>
        <dbReference type="ARBA" id="ARBA00023180"/>
    </source>
</evidence>
<dbReference type="InterPro" id="IPR002355">
    <property type="entry name" value="Cu_oxidase_Cu_BS"/>
</dbReference>
<evidence type="ECO:0000256" key="3">
    <source>
        <dbReference type="ARBA" id="ARBA00023002"/>
    </source>
</evidence>
<proteinExistence type="inferred from homology"/>
<name>A0A0U5FP30_ASPCI</name>
<keyword evidence="7" id="KW-1185">Reference proteome</keyword>
<dbReference type="GO" id="GO:0016491">
    <property type="term" value="F:oxidoreductase activity"/>
    <property type="evidence" value="ECO:0007669"/>
    <property type="project" value="UniProtKB-KW"/>
</dbReference>
<dbReference type="PANTHER" id="PTHR11709">
    <property type="entry name" value="MULTI-COPPER OXIDASE"/>
    <property type="match status" value="1"/>
</dbReference>
<dbReference type="OrthoDB" id="2121828at2759"/>
<dbReference type="Pfam" id="PF07731">
    <property type="entry name" value="Cu-oxidase_2"/>
    <property type="match status" value="1"/>
</dbReference>
<reference evidence="7" key="1">
    <citation type="journal article" date="2016" name="Genome Announc.">
        <title>Draft genome sequences of fungus Aspergillus calidoustus.</title>
        <authorList>
            <person name="Horn F."/>
            <person name="Linde J."/>
            <person name="Mattern D.J."/>
            <person name="Walther G."/>
            <person name="Guthke R."/>
            <person name="Scherlach K."/>
            <person name="Martin K."/>
            <person name="Brakhage A.A."/>
            <person name="Petzke L."/>
            <person name="Valiante V."/>
        </authorList>
    </citation>
    <scope>NUCLEOTIDE SEQUENCE [LARGE SCALE GENOMIC DNA]</scope>
    <source>
        <strain evidence="7">SF006504</strain>
    </source>
</reference>
<dbReference type="InterPro" id="IPR011706">
    <property type="entry name" value="Cu-oxidase_C"/>
</dbReference>
<dbReference type="SUPFAM" id="SSF49503">
    <property type="entry name" value="Cupredoxins"/>
    <property type="match status" value="1"/>
</dbReference>